<dbReference type="VEuPathDB" id="AmoebaDB:NfTy_020160"/>
<dbReference type="PROSITE" id="PS00211">
    <property type="entry name" value="ABC_TRANSPORTER_1"/>
    <property type="match status" value="1"/>
</dbReference>
<feature type="transmembrane region" description="Helical" evidence="8">
    <location>
        <begin position="12"/>
        <end position="40"/>
    </location>
</feature>
<dbReference type="InterPro" id="IPR050352">
    <property type="entry name" value="ABCG_transporters"/>
</dbReference>
<gene>
    <name evidence="10" type="ORF">FDP41_011288</name>
</gene>
<evidence type="ECO:0000313" key="10">
    <source>
        <dbReference type="EMBL" id="KAF0982358.1"/>
    </source>
</evidence>
<reference evidence="10 11" key="1">
    <citation type="journal article" date="2019" name="Sci. Rep.">
        <title>Nanopore sequencing improves the draft genome of the human pathogenic amoeba Naegleria fowleri.</title>
        <authorList>
            <person name="Liechti N."/>
            <person name="Schurch N."/>
            <person name="Bruggmann R."/>
            <person name="Wittwer M."/>
        </authorList>
    </citation>
    <scope>NUCLEOTIDE SEQUENCE [LARGE SCALE GENOMIC DNA]</scope>
    <source>
        <strain evidence="10 11">ATCC 30894</strain>
    </source>
</reference>
<dbReference type="VEuPathDB" id="AmoebaDB:FDP41_011288"/>
<dbReference type="InterPro" id="IPR003593">
    <property type="entry name" value="AAA+_ATPase"/>
</dbReference>
<dbReference type="VEuPathDB" id="AmoebaDB:NF0035580"/>
<dbReference type="OMA" id="WETLMFS"/>
<comment type="caution">
    <text evidence="10">The sequence shown here is derived from an EMBL/GenBank/DDBJ whole genome shotgun (WGS) entry which is preliminary data.</text>
</comment>
<dbReference type="InterPro" id="IPR017871">
    <property type="entry name" value="ABC_transporter-like_CS"/>
</dbReference>
<dbReference type="InterPro" id="IPR003439">
    <property type="entry name" value="ABC_transporter-like_ATP-bd"/>
</dbReference>
<protein>
    <recommendedName>
        <fullName evidence="9">ABC transporter domain-containing protein</fullName>
    </recommendedName>
</protein>
<evidence type="ECO:0000256" key="2">
    <source>
        <dbReference type="ARBA" id="ARBA00022448"/>
    </source>
</evidence>
<evidence type="ECO:0000256" key="6">
    <source>
        <dbReference type="ARBA" id="ARBA00022989"/>
    </source>
</evidence>
<keyword evidence="5" id="KW-0067">ATP-binding</keyword>
<organism evidence="10 11">
    <name type="scientific">Naegleria fowleri</name>
    <name type="common">Brain eating amoeba</name>
    <dbReference type="NCBI Taxonomy" id="5763"/>
    <lineage>
        <taxon>Eukaryota</taxon>
        <taxon>Discoba</taxon>
        <taxon>Heterolobosea</taxon>
        <taxon>Tetramitia</taxon>
        <taxon>Eutetramitia</taxon>
        <taxon>Vahlkampfiidae</taxon>
        <taxon>Naegleria</taxon>
    </lineage>
</organism>
<dbReference type="VEuPathDB" id="AmoebaDB:NF0035570"/>
<keyword evidence="7 8" id="KW-0472">Membrane</keyword>
<feature type="transmembrane region" description="Helical" evidence="8">
    <location>
        <begin position="821"/>
        <end position="841"/>
    </location>
</feature>
<dbReference type="SUPFAM" id="SSF52540">
    <property type="entry name" value="P-loop containing nucleoside triphosphate hydrolases"/>
    <property type="match status" value="1"/>
</dbReference>
<dbReference type="PROSITE" id="PS50893">
    <property type="entry name" value="ABC_TRANSPORTER_2"/>
    <property type="match status" value="1"/>
</dbReference>
<dbReference type="PANTHER" id="PTHR48041:SF91">
    <property type="entry name" value="ABC TRANSPORTER G FAMILY MEMBER 28"/>
    <property type="match status" value="1"/>
</dbReference>
<feature type="transmembrane region" description="Helical" evidence="8">
    <location>
        <begin position="240"/>
        <end position="267"/>
    </location>
</feature>
<dbReference type="EMBL" id="VFQX01000009">
    <property type="protein sequence ID" value="KAF0982358.1"/>
    <property type="molecule type" value="Genomic_DNA"/>
</dbReference>
<dbReference type="Gene3D" id="3.40.50.300">
    <property type="entry name" value="P-loop containing nucleotide triphosphate hydrolases"/>
    <property type="match status" value="1"/>
</dbReference>
<evidence type="ECO:0000256" key="8">
    <source>
        <dbReference type="SAM" id="Phobius"/>
    </source>
</evidence>
<dbReference type="InterPro" id="IPR027417">
    <property type="entry name" value="P-loop_NTPase"/>
</dbReference>
<evidence type="ECO:0000256" key="3">
    <source>
        <dbReference type="ARBA" id="ARBA00022692"/>
    </source>
</evidence>
<dbReference type="GO" id="GO:0016020">
    <property type="term" value="C:membrane"/>
    <property type="evidence" value="ECO:0007669"/>
    <property type="project" value="UniProtKB-SubCell"/>
</dbReference>
<dbReference type="AlphaFoldDB" id="A0A6A5C9I7"/>
<dbReference type="Proteomes" id="UP000444721">
    <property type="component" value="Unassembled WGS sequence"/>
</dbReference>
<keyword evidence="6 8" id="KW-1133">Transmembrane helix</keyword>
<evidence type="ECO:0000256" key="1">
    <source>
        <dbReference type="ARBA" id="ARBA00004141"/>
    </source>
</evidence>
<dbReference type="InterPro" id="IPR013525">
    <property type="entry name" value="ABC2_TM"/>
</dbReference>
<evidence type="ECO:0000313" key="11">
    <source>
        <dbReference type="Proteomes" id="UP000444721"/>
    </source>
</evidence>
<dbReference type="RefSeq" id="XP_044567071.1">
    <property type="nucleotide sequence ID" value="XM_044701679.1"/>
</dbReference>
<proteinExistence type="predicted"/>
<evidence type="ECO:0000256" key="4">
    <source>
        <dbReference type="ARBA" id="ARBA00022741"/>
    </source>
</evidence>
<keyword evidence="4" id="KW-0547">Nucleotide-binding</keyword>
<keyword evidence="2" id="KW-0813">Transport</keyword>
<accession>A0A6A5C9I7</accession>
<feature type="transmembrane region" description="Helical" evidence="8">
    <location>
        <begin position="918"/>
        <end position="939"/>
    </location>
</feature>
<dbReference type="VEuPathDB" id="AmoebaDB:NF0035590"/>
<feature type="transmembrane region" description="Helical" evidence="8">
    <location>
        <begin position="872"/>
        <end position="892"/>
    </location>
</feature>
<feature type="domain" description="ABC transporter" evidence="9">
    <location>
        <begin position="476"/>
        <end position="714"/>
    </location>
</feature>
<dbReference type="GO" id="GO:0140359">
    <property type="term" value="F:ABC-type transporter activity"/>
    <property type="evidence" value="ECO:0007669"/>
    <property type="project" value="InterPro"/>
</dbReference>
<comment type="subcellular location">
    <subcellularLocation>
        <location evidence="1">Membrane</location>
        <topology evidence="1">Multi-pass membrane protein</topology>
    </subcellularLocation>
</comment>
<feature type="transmembrane region" description="Helical" evidence="8">
    <location>
        <begin position="977"/>
        <end position="996"/>
    </location>
</feature>
<feature type="transmembrane region" description="Helical" evidence="8">
    <location>
        <begin position="794"/>
        <end position="812"/>
    </location>
</feature>
<dbReference type="PANTHER" id="PTHR48041">
    <property type="entry name" value="ABC TRANSPORTER G FAMILY MEMBER 28"/>
    <property type="match status" value="1"/>
</dbReference>
<name>A0A6A5C9I7_NAEFO</name>
<dbReference type="GO" id="GO:0005524">
    <property type="term" value="F:ATP binding"/>
    <property type="evidence" value="ECO:0007669"/>
    <property type="project" value="UniProtKB-KW"/>
</dbReference>
<dbReference type="Pfam" id="PF00005">
    <property type="entry name" value="ABC_tran"/>
    <property type="match status" value="1"/>
</dbReference>
<dbReference type="GO" id="GO:0016887">
    <property type="term" value="F:ATP hydrolysis activity"/>
    <property type="evidence" value="ECO:0007669"/>
    <property type="project" value="InterPro"/>
</dbReference>
<dbReference type="Pfam" id="PF01061">
    <property type="entry name" value="ABC2_membrane"/>
    <property type="match status" value="1"/>
</dbReference>
<evidence type="ECO:0000256" key="7">
    <source>
        <dbReference type="ARBA" id="ARBA00023136"/>
    </source>
</evidence>
<keyword evidence="3 8" id="KW-0812">Transmembrane</keyword>
<feature type="transmembrane region" description="Helical" evidence="8">
    <location>
        <begin position="951"/>
        <end position="970"/>
    </location>
</feature>
<dbReference type="GeneID" id="68118503"/>
<feature type="transmembrane region" description="Helical" evidence="8">
    <location>
        <begin position="1046"/>
        <end position="1073"/>
    </location>
</feature>
<evidence type="ECO:0000256" key="5">
    <source>
        <dbReference type="ARBA" id="ARBA00022840"/>
    </source>
</evidence>
<keyword evidence="11" id="KW-1185">Reference proteome</keyword>
<dbReference type="OrthoDB" id="66620at2759"/>
<evidence type="ECO:0000259" key="9">
    <source>
        <dbReference type="PROSITE" id="PS50893"/>
    </source>
</evidence>
<dbReference type="SMART" id="SM00382">
    <property type="entry name" value="AAA"/>
    <property type="match status" value="1"/>
</dbReference>
<sequence>MWSSSSTQDWLGFLSIPLFMCVLCSSGLILSLCVGFRNMIQFPKRQKQRRRIHRMATIRNVASNVNEIELHQVKSQSTSVEGVEGIEGGVVTVESRITNIHSNTLFPSGVLEGDSNEPSDASTSTASNVSNMFEKVHRTVRKTVSFASDSSTNHKEMWDAITVGSKEIERSNANNQSMPTNDNCQQEGDSQRIHQPQQFSEIISQCCPSMKRLESESHLKTIHSAPSITSKPMLELYAPLLIVVTLMIILALLSVAIVTGVTMYQVYDLEQRMKTFNLDYSSSKTTNRSMIEPYGTKHYVESLIYLLDKNTSIALVGLYTSNVTMRMILFKEYSLYQEFDRSSSIDYYSSDVKVINDTTEGMILTSWRLWDKTNMSGNGNQNFTLLIQVENSSLPYSIRLHVMVEDEQYSLSRNFLSLLWLLFIEFLVCVVASNQTYLSMISFDPTNREQFLDEWIALFQCCSKQNLTHSEKDVTIEFKNLSFTSFEGQKILRNISGRIESGKLTAVMGSTGSGKSTFLTVLSKRAYYGVQKGTVTLNGKMLTESMKKIIGFVPQDDIMISSLQVWETLMFSGIYRSMTNFFYPLVKRVKETASMLNIKYKLFSTIGDVNQKVLSGGEKKRLNVGIEMINDSPILLLDEPTSGLDSKQSLLLCNILAKKKEEGTNIICAIHQPSAEIYSLFDDLILFDHGQMIAHGDAQKIAEICARDILKLPPRKEFNEDEPSLESQHSTWHSDFNNPGDHVIAALEVMNDEQRTILSKVPPSLSKFKLQQRGGEEGGLYQSEMATSISVPTVPFYMQAMAFFLRGLFLLFHEFSFLIDLLINAISGLFIGAVFTGNLTYSGQSEKSIAKQCPLILYEDCSEPTQDDISSFVLLGVFAIGLSSILSSLSVFGKEKVVFRRESQTGLNTLVYFVVKDVLYLIPMVCASLLYTLAEYLLISPKGSFWEHFGVFFLIAFTTYPLGFIISICLKSDLAQIASAIVLFLCYLFSGLSPSLSDMSQMKLPYPFIPHLSFLRYANEIMYLNEIKYYTKYSKSVELKGYIQEMLGVNIALLISFGVFFHVVAALCLWQSVPGSFVSTWYNHVKSQWTSVWSGLQQAFVRMREKKNKQ</sequence>